<keyword evidence="6" id="KW-0472">Membrane</keyword>
<keyword evidence="5" id="KW-0777">Teichoic acid biosynthesis</keyword>
<evidence type="ECO:0000256" key="1">
    <source>
        <dbReference type="ARBA" id="ARBA00004202"/>
    </source>
</evidence>
<dbReference type="InterPro" id="IPR043148">
    <property type="entry name" value="TagF_C"/>
</dbReference>
<organism evidence="7 8">
    <name type="scientific">Jonesia denitrificans (strain ATCC 14870 / DSM 20603 / BCRC 15368 / CIP 55.134 / JCM 11481 / NBRC 15587 / NCTC 10816 / Prevot 55134)</name>
    <name type="common">Listeria denitrificans</name>
    <dbReference type="NCBI Taxonomy" id="471856"/>
    <lineage>
        <taxon>Bacteria</taxon>
        <taxon>Bacillati</taxon>
        <taxon>Actinomycetota</taxon>
        <taxon>Actinomycetes</taxon>
        <taxon>Micrococcales</taxon>
        <taxon>Jonesiaceae</taxon>
        <taxon>Jonesia</taxon>
    </lineage>
</organism>
<dbReference type="Gene3D" id="3.40.50.11820">
    <property type="match status" value="1"/>
</dbReference>
<comment type="similarity">
    <text evidence="2">Belongs to the CDP-glycerol glycerophosphotransferase family.</text>
</comment>
<keyword evidence="3" id="KW-1003">Cell membrane</keyword>
<dbReference type="GO" id="GO:0047355">
    <property type="term" value="F:CDP-glycerol glycerophosphotransferase activity"/>
    <property type="evidence" value="ECO:0007669"/>
    <property type="project" value="InterPro"/>
</dbReference>
<evidence type="ECO:0000256" key="6">
    <source>
        <dbReference type="ARBA" id="ARBA00023136"/>
    </source>
</evidence>
<dbReference type="STRING" id="471856.Jden_1796"/>
<evidence type="ECO:0000256" key="2">
    <source>
        <dbReference type="ARBA" id="ARBA00010488"/>
    </source>
</evidence>
<comment type="subcellular location">
    <subcellularLocation>
        <location evidence="1">Cell membrane</location>
        <topology evidence="1">Peripheral membrane protein</topology>
    </subcellularLocation>
</comment>
<accession>C7QZE1</accession>
<dbReference type="PANTHER" id="PTHR37316:SF3">
    <property type="entry name" value="TEICHOIC ACID GLYCEROL-PHOSPHATE TRANSFERASE"/>
    <property type="match status" value="1"/>
</dbReference>
<dbReference type="SUPFAM" id="SSF53756">
    <property type="entry name" value="UDP-Glycosyltransferase/glycogen phosphorylase"/>
    <property type="match status" value="1"/>
</dbReference>
<name>C7QZE1_JONDD</name>
<keyword evidence="4 7" id="KW-0808">Transferase</keyword>
<dbReference type="PANTHER" id="PTHR37316">
    <property type="entry name" value="TEICHOIC ACID GLYCEROL-PHOSPHATE PRIMASE"/>
    <property type="match status" value="1"/>
</dbReference>
<protein>
    <submittedName>
        <fullName evidence="7">CDP-glycerol:poly(Glycerophosphate) glycerophosphotransferase</fullName>
    </submittedName>
</protein>
<dbReference type="RefSeq" id="WP_015772067.1">
    <property type="nucleotide sequence ID" value="NC_013174.1"/>
</dbReference>
<evidence type="ECO:0000313" key="8">
    <source>
        <dbReference type="Proteomes" id="UP000000628"/>
    </source>
</evidence>
<dbReference type="KEGG" id="jde:Jden_1796"/>
<proteinExistence type="inferred from homology"/>
<dbReference type="GO" id="GO:0019350">
    <property type="term" value="P:teichoic acid biosynthetic process"/>
    <property type="evidence" value="ECO:0007669"/>
    <property type="project" value="UniProtKB-KW"/>
</dbReference>
<evidence type="ECO:0000256" key="3">
    <source>
        <dbReference type="ARBA" id="ARBA00022475"/>
    </source>
</evidence>
<dbReference type="Pfam" id="PF04464">
    <property type="entry name" value="Glyphos_transf"/>
    <property type="match status" value="1"/>
</dbReference>
<dbReference type="Proteomes" id="UP000000628">
    <property type="component" value="Chromosome"/>
</dbReference>
<dbReference type="InterPro" id="IPR043149">
    <property type="entry name" value="TagF_N"/>
</dbReference>
<evidence type="ECO:0000256" key="4">
    <source>
        <dbReference type="ARBA" id="ARBA00022679"/>
    </source>
</evidence>
<dbReference type="EMBL" id="CP001706">
    <property type="protein sequence ID" value="ACV09439.1"/>
    <property type="molecule type" value="Genomic_DNA"/>
</dbReference>
<reference evidence="7 8" key="1">
    <citation type="journal article" date="2009" name="Stand. Genomic Sci.">
        <title>Complete genome sequence of Jonesia denitrificans type strain (Prevot 55134).</title>
        <authorList>
            <person name="Pukall R."/>
            <person name="Gehrich-Schroter G."/>
            <person name="Lapidus A."/>
            <person name="Nolan M."/>
            <person name="Glavina Del Rio T."/>
            <person name="Lucas S."/>
            <person name="Chen F."/>
            <person name="Tice H."/>
            <person name="Pitluck S."/>
            <person name="Cheng J.F."/>
            <person name="Copeland A."/>
            <person name="Saunders E."/>
            <person name="Brettin T."/>
            <person name="Detter J.C."/>
            <person name="Bruce D."/>
            <person name="Goodwin L."/>
            <person name="Pati A."/>
            <person name="Ivanova N."/>
            <person name="Mavromatis K."/>
            <person name="Ovchinnikova G."/>
            <person name="Chen A."/>
            <person name="Palaniappan K."/>
            <person name="Land M."/>
            <person name="Hauser L."/>
            <person name="Chang Y.J."/>
            <person name="Jeffries C.D."/>
            <person name="Chain P."/>
            <person name="Goker M."/>
            <person name="Bristow J."/>
            <person name="Eisen J.A."/>
            <person name="Markowitz V."/>
            <person name="Hugenholtz P."/>
            <person name="Kyrpides N.C."/>
            <person name="Klenk H.P."/>
            <person name="Han C."/>
        </authorList>
    </citation>
    <scope>NUCLEOTIDE SEQUENCE [LARGE SCALE GENOMIC DNA]</scope>
    <source>
        <strain evidence="8">ATCC 14870 / DSM 20603 / BCRC 15368 / CIP 55.134 / JCM 11481 / NBRC 15587 / NCTC 10816 / Prevot 55134</strain>
    </source>
</reference>
<dbReference type="InterPro" id="IPR051612">
    <property type="entry name" value="Teichoic_Acid_Biosynth"/>
</dbReference>
<dbReference type="eggNOG" id="COG1887">
    <property type="taxonomic scope" value="Bacteria"/>
</dbReference>
<sequence>MIVAAWAVRAVLSVVYAPMRMLHRRHKVTFISRQGNSPSTDFTALVNQLSHDDPSVEITVLTYEFHTSMRRKVGYLAHVFVQMYHIATSRVVVLDTYCIPVSVLRHSPGLHVIQMWHALGSIKKFGYSIVDSGEGSDSRVASVMRMHARYDVVACSSPACVPAFAEAFDTPSERVVVAPLPRVDVLTNRAHMAQQRERLYRVFPELREKPTVLFAPTFQKGQHFAADELHRYFAKHGYTLIAKPHPVALSGARDTTSVRYAQYSAFELLAVADFLVTDYSSIMLEAAVADVPVMILAPDVEEYSAKRSFYLDFAAEVPSPITRSFDELLEHMKTWDGDRTALRAFADRWVSYPEVGTCTEHLARMIQSHLVD</sequence>
<dbReference type="HOGENOM" id="CLU_029598_0_0_11"/>
<dbReference type="GO" id="GO:0005886">
    <property type="term" value="C:plasma membrane"/>
    <property type="evidence" value="ECO:0007669"/>
    <property type="project" value="UniProtKB-SubCell"/>
</dbReference>
<keyword evidence="8" id="KW-1185">Reference proteome</keyword>
<dbReference type="Gene3D" id="3.40.50.12580">
    <property type="match status" value="1"/>
</dbReference>
<gene>
    <name evidence="7" type="ordered locus">Jden_1796</name>
</gene>
<evidence type="ECO:0000256" key="5">
    <source>
        <dbReference type="ARBA" id="ARBA00022944"/>
    </source>
</evidence>
<evidence type="ECO:0000313" key="7">
    <source>
        <dbReference type="EMBL" id="ACV09439.1"/>
    </source>
</evidence>
<dbReference type="InterPro" id="IPR007554">
    <property type="entry name" value="Glycerophosphate_synth"/>
</dbReference>
<dbReference type="AlphaFoldDB" id="C7QZE1"/>